<gene>
    <name evidence="2" type="ORF">G5B91_33665</name>
</gene>
<dbReference type="AlphaFoldDB" id="A0A6G6J7E6"/>
<dbReference type="EMBL" id="CP049142">
    <property type="protein sequence ID" value="QIE91305.1"/>
    <property type="molecule type" value="Genomic_DNA"/>
</dbReference>
<protein>
    <submittedName>
        <fullName evidence="2">Uncharacterized protein</fullName>
    </submittedName>
</protein>
<evidence type="ECO:0000313" key="3">
    <source>
        <dbReference type="Proteomes" id="UP000501063"/>
    </source>
</evidence>
<proteinExistence type="predicted"/>
<dbReference type="Proteomes" id="UP000501063">
    <property type="component" value="Plasmid pPniHBP1_1"/>
</dbReference>
<reference evidence="2 3" key="1">
    <citation type="submission" date="2020-02" db="EMBL/GenBank/DDBJ databases">
        <title>Integrative conjugative elements (ICEs) and plasmids drive adaptation of Pseudomonas nitroreducens strain HBP1 to wastewater environment.</title>
        <authorList>
            <person name="Sentchilo V."/>
            <person name="Carraro N."/>
            <person name="Bertelli C."/>
            <person name="van der Meer J.R."/>
        </authorList>
    </citation>
    <scope>NUCLEOTIDE SEQUENCE [LARGE SCALE GENOMIC DNA]</scope>
    <source>
        <strain evidence="2 3">HBP1</strain>
        <plasmid evidence="3">ppnihbp1_1</plasmid>
    </source>
</reference>
<organism evidence="2 3">
    <name type="scientific">Pseudomonas nitroreducens</name>
    <dbReference type="NCBI Taxonomy" id="46680"/>
    <lineage>
        <taxon>Bacteria</taxon>
        <taxon>Pseudomonadati</taxon>
        <taxon>Pseudomonadota</taxon>
        <taxon>Gammaproteobacteria</taxon>
        <taxon>Pseudomonadales</taxon>
        <taxon>Pseudomonadaceae</taxon>
        <taxon>Pseudomonas</taxon>
    </lineage>
</organism>
<dbReference type="KEGG" id="pnt:G5B91_33665"/>
<feature type="region of interest" description="Disordered" evidence="1">
    <location>
        <begin position="202"/>
        <end position="236"/>
    </location>
</feature>
<dbReference type="RefSeq" id="WP_017519786.1">
    <property type="nucleotide sequence ID" value="NZ_CP049142.1"/>
</dbReference>
<sequence length="299" mass="33037">MLIDFKGIHAEHLVPKRSGREFRFTPANPDMPAKGKYLAAHQVFSNNGLNCAIYVRNDVNSAGVCTAVHSALRLTFTHKNSGKYLLNDDPEKLSLNLGPGAVRELYRWLSDEQPRCDYEVVRAGSAPKTLKGFTLLDGQFRKMISALECGQDGTDPVDIRVGLSEDDVLHLQFYCLGLIKLLYPTFSDVAIQGLLSKHPASAPCSPPDSPISHAKPPIAHQAPYQPSPKRGLDDEDPSALERCRIAIFAVGVRRWKGSRDVIEFIQDTASIEVMDTLIREGNAGDFSGWDRIASTYNRS</sequence>
<name>A0A6G6J7E6_PSENT</name>
<accession>A0A6G6J7E6</accession>
<evidence type="ECO:0000256" key="1">
    <source>
        <dbReference type="SAM" id="MobiDB-lite"/>
    </source>
</evidence>
<geneLocation type="plasmid" evidence="3">
    <name>ppnihbp1_1</name>
</geneLocation>
<evidence type="ECO:0000313" key="2">
    <source>
        <dbReference type="EMBL" id="QIE91305.1"/>
    </source>
</evidence>
<keyword evidence="2" id="KW-0614">Plasmid</keyword>